<gene>
    <name evidence="2" type="ORF">FIE12Z_13077</name>
</gene>
<name>A0A395M6K0_9HYPO</name>
<dbReference type="AlphaFoldDB" id="A0A395M6K0"/>
<evidence type="ECO:0000313" key="3">
    <source>
        <dbReference type="Proteomes" id="UP000265631"/>
    </source>
</evidence>
<reference evidence="2 3" key="1">
    <citation type="journal article" date="2018" name="PLoS Pathog.">
        <title>Evolution of structural diversity of trichothecenes, a family of toxins produced by plant pathogenic and entomopathogenic fungi.</title>
        <authorList>
            <person name="Proctor R.H."/>
            <person name="McCormick S.P."/>
            <person name="Kim H.S."/>
            <person name="Cardoza R.E."/>
            <person name="Stanley A.M."/>
            <person name="Lindo L."/>
            <person name="Kelly A."/>
            <person name="Brown D.W."/>
            <person name="Lee T."/>
            <person name="Vaughan M.M."/>
            <person name="Alexander N.J."/>
            <person name="Busman M."/>
            <person name="Gutierrez S."/>
        </authorList>
    </citation>
    <scope>NUCLEOTIDE SEQUENCE [LARGE SCALE GENOMIC DNA]</scope>
    <source>
        <strain evidence="2 3">NRRL 13405</strain>
    </source>
</reference>
<proteinExistence type="predicted"/>
<protein>
    <submittedName>
        <fullName evidence="2">Uncharacterized protein</fullName>
    </submittedName>
</protein>
<accession>A0A395M6K0</accession>
<evidence type="ECO:0000313" key="2">
    <source>
        <dbReference type="EMBL" id="RFN40129.1"/>
    </source>
</evidence>
<sequence>MSTGLTDLPLEIRQQIFGDCFKVPGGYVYDGKSDKLRNADNTPIDLSLIYTCRSIANDCRHLPLAVNTLHFSTLYREDWRSLAGCFNLAATYYNVLQQDLVIHLADHITPEMHAELATDFPGFKAKLEAEREFHFHIWRTGNDQGLTGAGENVRPGPCQFVQHFYETHVADIGKKSPLEYHGYREVDNKTPHSPDDLGLDDSDFGYQR</sequence>
<feature type="non-terminal residue" evidence="2">
    <location>
        <position position="208"/>
    </location>
</feature>
<comment type="caution">
    <text evidence="2">The sequence shown here is derived from an EMBL/GenBank/DDBJ whole genome shotgun (WGS) entry which is preliminary data.</text>
</comment>
<feature type="compositionally biased region" description="Acidic residues" evidence="1">
    <location>
        <begin position="197"/>
        <end position="208"/>
    </location>
</feature>
<dbReference type="Proteomes" id="UP000265631">
    <property type="component" value="Unassembled WGS sequence"/>
</dbReference>
<dbReference type="EMBL" id="PXXK01001023">
    <property type="protein sequence ID" value="RFN40129.1"/>
    <property type="molecule type" value="Genomic_DNA"/>
</dbReference>
<feature type="compositionally biased region" description="Basic and acidic residues" evidence="1">
    <location>
        <begin position="184"/>
        <end position="195"/>
    </location>
</feature>
<feature type="region of interest" description="Disordered" evidence="1">
    <location>
        <begin position="184"/>
        <end position="208"/>
    </location>
</feature>
<keyword evidence="3" id="KW-1185">Reference proteome</keyword>
<organism evidence="2 3">
    <name type="scientific">Fusarium flagelliforme</name>
    <dbReference type="NCBI Taxonomy" id="2675880"/>
    <lineage>
        <taxon>Eukaryota</taxon>
        <taxon>Fungi</taxon>
        <taxon>Dikarya</taxon>
        <taxon>Ascomycota</taxon>
        <taxon>Pezizomycotina</taxon>
        <taxon>Sordariomycetes</taxon>
        <taxon>Hypocreomycetidae</taxon>
        <taxon>Hypocreales</taxon>
        <taxon>Nectriaceae</taxon>
        <taxon>Fusarium</taxon>
        <taxon>Fusarium incarnatum-equiseti species complex</taxon>
    </lineage>
</organism>
<evidence type="ECO:0000256" key="1">
    <source>
        <dbReference type="SAM" id="MobiDB-lite"/>
    </source>
</evidence>